<organism evidence="4">
    <name type="scientific">Schistocephalus solidus</name>
    <name type="common">Tapeworm</name>
    <dbReference type="NCBI Taxonomy" id="70667"/>
    <lineage>
        <taxon>Eukaryota</taxon>
        <taxon>Metazoa</taxon>
        <taxon>Spiralia</taxon>
        <taxon>Lophotrochozoa</taxon>
        <taxon>Platyhelminthes</taxon>
        <taxon>Cestoda</taxon>
        <taxon>Eucestoda</taxon>
        <taxon>Diphyllobothriidea</taxon>
        <taxon>Diphyllobothriidae</taxon>
        <taxon>Schistocephalus</taxon>
    </lineage>
</organism>
<dbReference type="PANTHER" id="PTHR13856">
    <property type="entry name" value="VHS DOMAIN CONTAINING PROTEIN FAMILY"/>
    <property type="match status" value="1"/>
</dbReference>
<dbReference type="GO" id="GO:0035091">
    <property type="term" value="F:phosphatidylinositol binding"/>
    <property type="evidence" value="ECO:0007669"/>
    <property type="project" value="InterPro"/>
</dbReference>
<feature type="coiled-coil region" evidence="1">
    <location>
        <begin position="234"/>
        <end position="261"/>
    </location>
</feature>
<evidence type="ECO:0000256" key="2">
    <source>
        <dbReference type="SAM" id="MobiDB-lite"/>
    </source>
</evidence>
<dbReference type="EMBL" id="GEEE01005218">
    <property type="protein sequence ID" value="JAP58007.1"/>
    <property type="molecule type" value="Transcribed_RNA"/>
</dbReference>
<dbReference type="GO" id="GO:0016020">
    <property type="term" value="C:membrane"/>
    <property type="evidence" value="ECO:0007669"/>
    <property type="project" value="TreeGrafter"/>
</dbReference>
<name>A0A0X3Q6R2_SCHSO</name>
<gene>
    <name evidence="4" type="primary">TM1L2</name>
    <name evidence="4" type="ORF">TR113806</name>
</gene>
<keyword evidence="1" id="KW-0175">Coiled coil</keyword>
<feature type="region of interest" description="Disordered" evidence="2">
    <location>
        <begin position="1034"/>
        <end position="1076"/>
    </location>
</feature>
<accession>A0A0X3Q6R2</accession>
<sequence length="1076" mass="117860">MWTALKNFFYNPLSYSFGRDPLVQEITAATNSSSDQPDQTAFLEICEHINQKPDGPSIALSAVVDQLEKSAAKDSKTANFTLTLLDLCVKNCGYRFITELCNGGYLKKLELLTDHGKCADTIRTRILTLIKVWALAFSDHFEVHPINDLYNNLVNNGVEIPDIDRNEVDLLKRTITPNRMPEVQSPAATNARKTQLMQAIRHDLDLTTLDLPAFEALLQGLSCNPPDTVTMKQLQASADRLDGLQRRLEAYIRQLSENMDTEPESIQEEQPMLDELIRVNDKILDGIQQFQSFEKMRCREEDEEKEKVTERMLNASTSGAAGTTLVTVAKQQEVQEALSEASSLATAPATAVTNVAEPPLARTNDVLQTLREAREALQLFYLLQQDIRASSAQVADRTLLGELRVVAERLEDLKKNVQTLINAKMRETSADLTGEAEANLASLTSVNEELLRCVENYRRYGTRQTTARNLGAQTTETAGTTVVTVASQPEAPKSSSAASSVATATPVASTGDAVGTRLAATTDVSRTLREAREGIQLFQTLQREMSASSAQMVDATTQIRELGIVAERLAGLQKRVHAHINGSISGNSAGNAEEDETTLANLTDVNDQLLHCLKNYQRTVQIDEPQETPEQILKTEMRKEAAPAVTNPPGASLPTGVKAMTATASPIPVMNAADANNLSRMLTQQTLLRAREAIQHFKALHEAARTSPAQTNHVTQIDELRTVGERLVDLQKEVHALINESLSGNCDGFTEEDERVLANLTSVNDELLLCAENYRQTLREAEGQLAPTMPVSVTRPGQDVIWNKSFTRPPTSTDSQVTLQYGTDQLPGLAMAFGSASLTDNMPASGQVVLGPNTVYDRASDMPPTSMDSQVTLQSQETPESTLRASTREEAVATPGAPKYLPTKAAASVKLIPAMDAAEPDLTKTNVGTRMTIQKALLQQAKEAIEQFKALQGDARTSPARMQMQMRELRTVGERLVSLQKEISELLSEDISRNTDGVTKGDETAIANLMEVNDELHTCVEDYQRTVRENEAGKFYQQGVSNSATDGLGRSSHEVSSDVRQEDTGRIYAEGGLPEH</sequence>
<dbReference type="GO" id="GO:0007165">
    <property type="term" value="P:signal transduction"/>
    <property type="evidence" value="ECO:0007669"/>
    <property type="project" value="TreeGrafter"/>
</dbReference>
<feature type="domain" description="VHS" evidence="3">
    <location>
        <begin position="29"/>
        <end position="161"/>
    </location>
</feature>
<evidence type="ECO:0000313" key="4">
    <source>
        <dbReference type="EMBL" id="JAP58007.1"/>
    </source>
</evidence>
<dbReference type="GO" id="GO:0030276">
    <property type="term" value="F:clathrin binding"/>
    <property type="evidence" value="ECO:0007669"/>
    <property type="project" value="TreeGrafter"/>
</dbReference>
<dbReference type="GO" id="GO:0005768">
    <property type="term" value="C:endosome"/>
    <property type="evidence" value="ECO:0007669"/>
    <property type="project" value="TreeGrafter"/>
</dbReference>
<evidence type="ECO:0000256" key="1">
    <source>
        <dbReference type="SAM" id="Coils"/>
    </source>
</evidence>
<dbReference type="GO" id="GO:0043130">
    <property type="term" value="F:ubiquitin binding"/>
    <property type="evidence" value="ECO:0007669"/>
    <property type="project" value="InterPro"/>
</dbReference>
<dbReference type="InterPro" id="IPR008942">
    <property type="entry name" value="ENTH_VHS"/>
</dbReference>
<feature type="compositionally biased region" description="Basic and acidic residues" evidence="2">
    <location>
        <begin position="1051"/>
        <end position="1065"/>
    </location>
</feature>
<dbReference type="InterPro" id="IPR002014">
    <property type="entry name" value="VHS_dom"/>
</dbReference>
<dbReference type="PANTHER" id="PTHR13856:SF137">
    <property type="entry name" value="GH05942P"/>
    <property type="match status" value="1"/>
</dbReference>
<proteinExistence type="predicted"/>
<dbReference type="SMART" id="SM00288">
    <property type="entry name" value="VHS"/>
    <property type="match status" value="1"/>
</dbReference>
<reference evidence="4" key="1">
    <citation type="submission" date="2016-01" db="EMBL/GenBank/DDBJ databases">
        <title>Reference transcriptome for the parasite Schistocephalus solidus: insights into the molecular evolution of parasitism.</title>
        <authorList>
            <person name="Hebert F.O."/>
            <person name="Grambauer S."/>
            <person name="Barber I."/>
            <person name="Landry C.R."/>
            <person name="Aubin-Horth N."/>
        </authorList>
    </citation>
    <scope>NUCLEOTIDE SEQUENCE</scope>
</reference>
<dbReference type="Pfam" id="PF00790">
    <property type="entry name" value="VHS"/>
    <property type="match status" value="1"/>
</dbReference>
<dbReference type="AlphaFoldDB" id="A0A0X3Q6R2"/>
<protein>
    <submittedName>
        <fullName evidence="4">TOM1-like protein 2</fullName>
    </submittedName>
</protein>
<evidence type="ECO:0000259" key="3">
    <source>
        <dbReference type="PROSITE" id="PS50179"/>
    </source>
</evidence>
<dbReference type="PROSITE" id="PS50179">
    <property type="entry name" value="VHS"/>
    <property type="match status" value="1"/>
</dbReference>
<dbReference type="SUPFAM" id="SSF48464">
    <property type="entry name" value="ENTH/VHS domain"/>
    <property type="match status" value="1"/>
</dbReference>
<feature type="region of interest" description="Disordered" evidence="2">
    <location>
        <begin position="857"/>
        <end position="890"/>
    </location>
</feature>
<feature type="region of interest" description="Disordered" evidence="2">
    <location>
        <begin position="488"/>
        <end position="508"/>
    </location>
</feature>
<feature type="compositionally biased region" description="Polar residues" evidence="2">
    <location>
        <begin position="866"/>
        <end position="885"/>
    </location>
</feature>
<dbReference type="Gene3D" id="1.25.40.90">
    <property type="match status" value="1"/>
</dbReference>